<dbReference type="InterPro" id="IPR001375">
    <property type="entry name" value="Peptidase_S9_cat"/>
</dbReference>
<dbReference type="Gene3D" id="3.40.50.1820">
    <property type="entry name" value="alpha/beta hydrolase"/>
    <property type="match status" value="1"/>
</dbReference>
<dbReference type="InterPro" id="IPR051543">
    <property type="entry name" value="Serine_Peptidase_S9A"/>
</dbReference>
<keyword evidence="8" id="KW-1185">Reference proteome</keyword>
<evidence type="ECO:0000259" key="5">
    <source>
        <dbReference type="Pfam" id="PF00326"/>
    </source>
</evidence>
<evidence type="ECO:0000256" key="4">
    <source>
        <dbReference type="ARBA" id="ARBA00022825"/>
    </source>
</evidence>
<dbReference type="InterPro" id="IPR023302">
    <property type="entry name" value="Pept_S9A_N"/>
</dbReference>
<organism evidence="7 8">
    <name type="scientific">Echinicola jeungdonensis</name>
    <dbReference type="NCBI Taxonomy" id="709343"/>
    <lineage>
        <taxon>Bacteria</taxon>
        <taxon>Pseudomonadati</taxon>
        <taxon>Bacteroidota</taxon>
        <taxon>Cytophagia</taxon>
        <taxon>Cytophagales</taxon>
        <taxon>Cyclobacteriaceae</taxon>
        <taxon>Echinicola</taxon>
    </lineage>
</organism>
<keyword evidence="3" id="KW-0378">Hydrolase</keyword>
<dbReference type="PANTHER" id="PTHR11757:SF19">
    <property type="entry name" value="PROLYL ENDOPEPTIDASE-LIKE"/>
    <property type="match status" value="1"/>
</dbReference>
<evidence type="ECO:0000256" key="2">
    <source>
        <dbReference type="ARBA" id="ARBA00022670"/>
    </source>
</evidence>
<dbReference type="Proteomes" id="UP001589654">
    <property type="component" value="Unassembled WGS sequence"/>
</dbReference>
<dbReference type="SUPFAM" id="SSF50993">
    <property type="entry name" value="Peptidase/esterase 'gauge' domain"/>
    <property type="match status" value="1"/>
</dbReference>
<keyword evidence="2" id="KW-0645">Protease</keyword>
<gene>
    <name evidence="7" type="ORF">ACFFUR_07370</name>
</gene>
<dbReference type="EMBL" id="JBHMEW010000051">
    <property type="protein sequence ID" value="MFB9211620.1"/>
    <property type="molecule type" value="Genomic_DNA"/>
</dbReference>
<protein>
    <submittedName>
        <fullName evidence="7">S9 family peptidase</fullName>
    </submittedName>
</protein>
<sequence length="687" mass="79330">MNKTTPIAAPRAVQKPKKLTFHGHTRIDPYYWMNDRENPEVIDYLNLENDYVKNQLQHTEAFQDKLFQEMKGRIKEDDESVPYFKDGYFYYTKFIKGGEYPVFCRKKENLEVEEEILLDVNELAKGHEYFQVSAIAISTNQKILAFAQDNVGRRIYTIKFKNLETGEYLKDEIPQITGNLVWANDNQTVIYSKQDPDTLRSYQIYKHKLGSSYKEDQLVYEEKDPTFICHVSKAKTKAYIFICSESTVSSEVRFIDANTPNGAIQLIQKRERNLEYEVEHFEDQFLILTNENKSTNFKLVKTSVKTPSKEHWNTLIAHKEDVLLEGFEVFKDFLVLEERYNGLTRIQIRPWDKSSSHYVQFNEPTYSTWTGFNPEFETSQLRLAYNSLTTPASVYDYDMVKKEKKLLKQQEIIGGYEPELYQAERIWAKGEDGTSIPISLVYKKDLFKKDGSNPLLQYAYGSYGFSTDASFSSNRISLLDRGFVFAMAHIRGGQEMGRTWYEHGKMLKKRNTFTDFIACSEQLISEKYTSPEKLFAMGGSAGGMLMGGIINMRPELYKGVIAAVPFVDVVTTMLDESIPLTTGEFDEWGNPKEKAYYEYMLSYSPYDNVEAKAYPHLLVTSGLHDSQVQYWEPSKWVAKLRATKTDQNKLLLYTNMDAGHGGASGRFQTLRELALEYAFILDLAGIS</sequence>
<keyword evidence="4" id="KW-0720">Serine protease</keyword>
<evidence type="ECO:0000313" key="7">
    <source>
        <dbReference type="EMBL" id="MFB9211620.1"/>
    </source>
</evidence>
<evidence type="ECO:0000313" key="8">
    <source>
        <dbReference type="Proteomes" id="UP001589654"/>
    </source>
</evidence>
<dbReference type="InterPro" id="IPR029058">
    <property type="entry name" value="AB_hydrolase_fold"/>
</dbReference>
<feature type="domain" description="Peptidase S9 prolyl oligopeptidase catalytic" evidence="5">
    <location>
        <begin position="470"/>
        <end position="684"/>
    </location>
</feature>
<proteinExistence type="inferred from homology"/>
<dbReference type="Gene3D" id="2.130.10.120">
    <property type="entry name" value="Prolyl oligopeptidase, N-terminal domain"/>
    <property type="match status" value="1"/>
</dbReference>
<dbReference type="Pfam" id="PF00326">
    <property type="entry name" value="Peptidase_S9"/>
    <property type="match status" value="1"/>
</dbReference>
<dbReference type="InterPro" id="IPR002470">
    <property type="entry name" value="Peptidase_S9A"/>
</dbReference>
<name>A0ABV5J483_9BACT</name>
<dbReference type="PRINTS" id="PR00862">
    <property type="entry name" value="PROLIGOPTASE"/>
</dbReference>
<dbReference type="Pfam" id="PF02897">
    <property type="entry name" value="Peptidase_S9_N"/>
    <property type="match status" value="1"/>
</dbReference>
<evidence type="ECO:0000256" key="3">
    <source>
        <dbReference type="ARBA" id="ARBA00022801"/>
    </source>
</evidence>
<dbReference type="PANTHER" id="PTHR11757">
    <property type="entry name" value="PROTEASE FAMILY S9A OLIGOPEPTIDASE"/>
    <property type="match status" value="1"/>
</dbReference>
<accession>A0ABV5J483</accession>
<dbReference type="SUPFAM" id="SSF53474">
    <property type="entry name" value="alpha/beta-Hydrolases"/>
    <property type="match status" value="1"/>
</dbReference>
<reference evidence="7 8" key="1">
    <citation type="submission" date="2024-09" db="EMBL/GenBank/DDBJ databases">
        <authorList>
            <person name="Sun Q."/>
            <person name="Mori K."/>
        </authorList>
    </citation>
    <scope>NUCLEOTIDE SEQUENCE [LARGE SCALE GENOMIC DNA]</scope>
    <source>
        <strain evidence="7 8">CECT 7682</strain>
    </source>
</reference>
<evidence type="ECO:0000259" key="6">
    <source>
        <dbReference type="Pfam" id="PF02897"/>
    </source>
</evidence>
<evidence type="ECO:0000256" key="1">
    <source>
        <dbReference type="ARBA" id="ARBA00005228"/>
    </source>
</evidence>
<comment type="similarity">
    <text evidence="1">Belongs to the peptidase S9A family.</text>
</comment>
<dbReference type="RefSeq" id="WP_290248515.1">
    <property type="nucleotide sequence ID" value="NZ_JAUFQT010000001.1"/>
</dbReference>
<comment type="caution">
    <text evidence="7">The sequence shown here is derived from an EMBL/GenBank/DDBJ whole genome shotgun (WGS) entry which is preliminary data.</text>
</comment>
<feature type="domain" description="Peptidase S9A N-terminal" evidence="6">
    <location>
        <begin position="19"/>
        <end position="410"/>
    </location>
</feature>